<accession>A0A8S4RSF3</accession>
<feature type="compositionally biased region" description="Polar residues" evidence="4">
    <location>
        <begin position="440"/>
        <end position="463"/>
    </location>
</feature>
<dbReference type="InterPro" id="IPR000618">
    <property type="entry name" value="Insect_cuticle"/>
</dbReference>
<evidence type="ECO:0000256" key="1">
    <source>
        <dbReference type="ARBA" id="ARBA00022460"/>
    </source>
</evidence>
<feature type="region of interest" description="Disordered" evidence="4">
    <location>
        <begin position="55"/>
        <end position="77"/>
    </location>
</feature>
<dbReference type="OrthoDB" id="7484114at2759"/>
<feature type="region of interest" description="Disordered" evidence="4">
    <location>
        <begin position="391"/>
        <end position="416"/>
    </location>
</feature>
<dbReference type="InterPro" id="IPR050468">
    <property type="entry name" value="Cuticle_Struct_Prot"/>
</dbReference>
<reference evidence="5" key="1">
    <citation type="submission" date="2022-03" db="EMBL/GenBank/DDBJ databases">
        <authorList>
            <person name="Lindestad O."/>
        </authorList>
    </citation>
    <scope>NUCLEOTIDE SEQUENCE</scope>
</reference>
<comment type="caution">
    <text evidence="5">The sequence shown here is derived from an EMBL/GenBank/DDBJ whole genome shotgun (WGS) entry which is preliminary data.</text>
</comment>
<dbReference type="EMBL" id="CAKXAJ010025552">
    <property type="protein sequence ID" value="CAH2240815.1"/>
    <property type="molecule type" value="Genomic_DNA"/>
</dbReference>
<dbReference type="InterPro" id="IPR031311">
    <property type="entry name" value="CHIT_BIND_RR_consensus"/>
</dbReference>
<dbReference type="PANTHER" id="PTHR10380">
    <property type="entry name" value="CUTICLE PROTEIN"/>
    <property type="match status" value="1"/>
</dbReference>
<keyword evidence="1 3" id="KW-0193">Cuticle</keyword>
<protein>
    <submittedName>
        <fullName evidence="5">Jg13450 protein</fullName>
    </submittedName>
</protein>
<evidence type="ECO:0000313" key="6">
    <source>
        <dbReference type="Proteomes" id="UP000838756"/>
    </source>
</evidence>
<evidence type="ECO:0000256" key="3">
    <source>
        <dbReference type="PROSITE-ProRule" id="PRU00497"/>
    </source>
</evidence>
<dbReference type="AlphaFoldDB" id="A0A8S4RSF3"/>
<dbReference type="PROSITE" id="PS51155">
    <property type="entry name" value="CHIT_BIND_RR_2"/>
    <property type="match status" value="1"/>
</dbReference>
<keyword evidence="6" id="KW-1185">Reference proteome</keyword>
<evidence type="ECO:0000256" key="4">
    <source>
        <dbReference type="SAM" id="MobiDB-lite"/>
    </source>
</evidence>
<proteinExistence type="predicted"/>
<gene>
    <name evidence="5" type="primary">jg13450</name>
    <name evidence="5" type="ORF">PAEG_LOCUS17306</name>
</gene>
<dbReference type="PROSITE" id="PS00233">
    <property type="entry name" value="CHIT_BIND_RR_1"/>
    <property type="match status" value="1"/>
</dbReference>
<keyword evidence="2" id="KW-0732">Signal</keyword>
<dbReference type="Proteomes" id="UP000838756">
    <property type="component" value="Unassembled WGS sequence"/>
</dbReference>
<dbReference type="GO" id="GO:0008010">
    <property type="term" value="F:structural constituent of chitin-based larval cuticle"/>
    <property type="evidence" value="ECO:0007669"/>
    <property type="project" value="TreeGrafter"/>
</dbReference>
<dbReference type="PRINTS" id="PR00947">
    <property type="entry name" value="CUTICLE"/>
</dbReference>
<organism evidence="5 6">
    <name type="scientific">Pararge aegeria aegeria</name>
    <dbReference type="NCBI Taxonomy" id="348720"/>
    <lineage>
        <taxon>Eukaryota</taxon>
        <taxon>Metazoa</taxon>
        <taxon>Ecdysozoa</taxon>
        <taxon>Arthropoda</taxon>
        <taxon>Hexapoda</taxon>
        <taxon>Insecta</taxon>
        <taxon>Pterygota</taxon>
        <taxon>Neoptera</taxon>
        <taxon>Endopterygota</taxon>
        <taxon>Lepidoptera</taxon>
        <taxon>Glossata</taxon>
        <taxon>Ditrysia</taxon>
        <taxon>Papilionoidea</taxon>
        <taxon>Nymphalidae</taxon>
        <taxon>Satyrinae</taxon>
        <taxon>Satyrini</taxon>
        <taxon>Parargina</taxon>
        <taxon>Pararge</taxon>
    </lineage>
</organism>
<feature type="region of interest" description="Disordered" evidence="4">
    <location>
        <begin position="439"/>
        <end position="469"/>
    </location>
</feature>
<evidence type="ECO:0000256" key="2">
    <source>
        <dbReference type="ARBA" id="ARBA00022729"/>
    </source>
</evidence>
<feature type="compositionally biased region" description="Polar residues" evidence="4">
    <location>
        <begin position="66"/>
        <end position="75"/>
    </location>
</feature>
<name>A0A8S4RSF3_9NEOP</name>
<sequence length="500" mass="53394">MHEVFIAALLAACSAGKLDRTYLPPASSLSAGGTPGIFNTFNSEGVNTLIPGLQAPFQRTNDKNPRGNQVPSGSYENEHDGVVVDAAAPGTRASNQPSGLGGPRVNYGSTDSKVGAAAFRGTKNQAAYATNESGKLNAFQSQAQFGNQPQGQNVEPDLSAFYQPTGQKPTSSSNPGIQIFKDPGSSTLQYYNNIGLNRFDYGYETENGIKSAERGVSINGVMTQGSYSYMGDDGKVYSIVYTADKDGFRPTGSHLPTPPPIPAEIMESLQQNAKDEANGIYDDGSYDAQKYNAGDDYAQSDANDNYNDRQSNKFGGRPGYGDVGNTFINQAQQGFVRPNVQGHVSSYDYSNSKGLSIQPDNSFGAGASGFDNTKQMNKFFNQPGFFAGASSFNNQQSGSVSPNAQGQFSTNDFSNYDHSSTQHDTFKFGTGVSGFDNKKPSNTLLNQPGFNSGAKTFNNQGQQEFVRPNVQGHVSSYDYSNSKGCLEASGSAFSSHKIEK</sequence>
<evidence type="ECO:0000313" key="5">
    <source>
        <dbReference type="EMBL" id="CAH2240815.1"/>
    </source>
</evidence>
<dbReference type="PANTHER" id="PTHR10380:SF173">
    <property type="entry name" value="CUTICULAR PROTEIN 47EF, ISOFORM C-RELATED"/>
    <property type="match status" value="1"/>
</dbReference>
<dbReference type="Pfam" id="PF00379">
    <property type="entry name" value="Chitin_bind_4"/>
    <property type="match status" value="1"/>
</dbReference>
<dbReference type="GO" id="GO:0062129">
    <property type="term" value="C:chitin-based extracellular matrix"/>
    <property type="evidence" value="ECO:0007669"/>
    <property type="project" value="TreeGrafter"/>
</dbReference>